<dbReference type="Proteomes" id="UP001321749">
    <property type="component" value="Unassembled WGS sequence"/>
</dbReference>
<feature type="region of interest" description="Disordered" evidence="1">
    <location>
        <begin position="218"/>
        <end position="284"/>
    </location>
</feature>
<feature type="compositionally biased region" description="Low complexity" evidence="1">
    <location>
        <begin position="225"/>
        <end position="246"/>
    </location>
</feature>
<evidence type="ECO:0000313" key="3">
    <source>
        <dbReference type="Proteomes" id="UP001321749"/>
    </source>
</evidence>
<keyword evidence="3" id="KW-1185">Reference proteome</keyword>
<feature type="compositionally biased region" description="Low complexity" evidence="1">
    <location>
        <begin position="42"/>
        <end position="73"/>
    </location>
</feature>
<name>A0AAV9HLT0_9PEZI</name>
<feature type="region of interest" description="Disordered" evidence="1">
    <location>
        <begin position="161"/>
        <end position="186"/>
    </location>
</feature>
<feature type="compositionally biased region" description="Acidic residues" evidence="1">
    <location>
        <begin position="100"/>
        <end position="116"/>
    </location>
</feature>
<reference evidence="2" key="2">
    <citation type="submission" date="2023-06" db="EMBL/GenBank/DDBJ databases">
        <authorList>
            <consortium name="Lawrence Berkeley National Laboratory"/>
            <person name="Mondo S.J."/>
            <person name="Hensen N."/>
            <person name="Bonometti L."/>
            <person name="Westerberg I."/>
            <person name="Brannstrom I.O."/>
            <person name="Guillou S."/>
            <person name="Cros-Aarteil S."/>
            <person name="Calhoun S."/>
            <person name="Haridas S."/>
            <person name="Kuo A."/>
            <person name="Pangilinan J."/>
            <person name="Riley R."/>
            <person name="Labutti K."/>
            <person name="Andreopoulos B."/>
            <person name="Lipzen A."/>
            <person name="Chen C."/>
            <person name="Yanf M."/>
            <person name="Daum C."/>
            <person name="Ng V."/>
            <person name="Clum A."/>
            <person name="Steindorff A."/>
            <person name="Ohm R."/>
            <person name="Martin F."/>
            <person name="Silar P."/>
            <person name="Natvig D."/>
            <person name="Lalanne C."/>
            <person name="Gautier V."/>
            <person name="Ament-Velasquez S.L."/>
            <person name="Kruys A."/>
            <person name="Hutchinson M.I."/>
            <person name="Powell A.J."/>
            <person name="Barry K."/>
            <person name="Miller A.N."/>
            <person name="Grigoriev I.V."/>
            <person name="Debuchy R."/>
            <person name="Gladieux P."/>
            <person name="Thoren M.H."/>
            <person name="Johannesson H."/>
        </authorList>
    </citation>
    <scope>NUCLEOTIDE SEQUENCE</scope>
    <source>
        <strain evidence="2">PSN324</strain>
    </source>
</reference>
<evidence type="ECO:0000256" key="1">
    <source>
        <dbReference type="SAM" id="MobiDB-lite"/>
    </source>
</evidence>
<reference evidence="2" key="1">
    <citation type="journal article" date="2023" name="Mol. Phylogenet. Evol.">
        <title>Genome-scale phylogeny and comparative genomics of the fungal order Sordariales.</title>
        <authorList>
            <person name="Hensen N."/>
            <person name="Bonometti L."/>
            <person name="Westerberg I."/>
            <person name="Brannstrom I.O."/>
            <person name="Guillou S."/>
            <person name="Cros-Aarteil S."/>
            <person name="Calhoun S."/>
            <person name="Haridas S."/>
            <person name="Kuo A."/>
            <person name="Mondo S."/>
            <person name="Pangilinan J."/>
            <person name="Riley R."/>
            <person name="LaButti K."/>
            <person name="Andreopoulos B."/>
            <person name="Lipzen A."/>
            <person name="Chen C."/>
            <person name="Yan M."/>
            <person name="Daum C."/>
            <person name="Ng V."/>
            <person name="Clum A."/>
            <person name="Steindorff A."/>
            <person name="Ohm R.A."/>
            <person name="Martin F."/>
            <person name="Silar P."/>
            <person name="Natvig D.O."/>
            <person name="Lalanne C."/>
            <person name="Gautier V."/>
            <person name="Ament-Velasquez S.L."/>
            <person name="Kruys A."/>
            <person name="Hutchinson M.I."/>
            <person name="Powell A.J."/>
            <person name="Barry K."/>
            <person name="Miller A.N."/>
            <person name="Grigoriev I.V."/>
            <person name="Debuchy R."/>
            <person name="Gladieux P."/>
            <person name="Hiltunen Thoren M."/>
            <person name="Johannesson H."/>
        </authorList>
    </citation>
    <scope>NUCLEOTIDE SEQUENCE</scope>
    <source>
        <strain evidence="2">PSN324</strain>
    </source>
</reference>
<gene>
    <name evidence="2" type="ORF">QBC42DRAFT_306142</name>
</gene>
<dbReference type="AlphaFoldDB" id="A0AAV9HLT0"/>
<feature type="compositionally biased region" description="Polar residues" evidence="1">
    <location>
        <begin position="265"/>
        <end position="280"/>
    </location>
</feature>
<sequence length="549" mass="60112">MSSRLQTALRLPLEQQRKQKLEMQVEGGGPGGDQQQYFYTYSSSSSSDLASPSPVTPTFSRSSNARFSSSSSSLEITEGPVSPTQPSHVVKPAKSPLPDVQEDPLEREDDDNTLILDGDQDLDLYGCLCDEPCSCSVNGDLVQSASTYPYKTPDYEFDPGFLSDGDFNGSPRSRKGRQGSDAGFSAWGSRLGSRLQSLPRWRSSSASRRAHLTFSPASDPALAESRPSLSFSRAASSRSSSVSAPPIQQRLQESPLPTTPALSYYESTDSTENIIPSSPLDTMPAALGQSLERDRSMATTPLLPPLMTENAAFQSQVHSVQTSPLQSPTVLPSPVPEISIGLPYPTPPLSAKASYSSLRRGTVSSGFSEISPPILCILDHQQDAWSDRLGHANFTIEPKPYVPDRADLATFQAFRSDWNLARTNYAKHLVRTSEHYGATSKTYDLTEAKWVEIEQEWQKAEDDLIHRLSQLGNGDSSIISHLRRTGEEMLPATIPRMATDDGKFPELGDTEIVGPMMRDSVMIRDGQMDEKKSASVWLKNLAEKVGLRK</sequence>
<proteinExistence type="predicted"/>
<protein>
    <recommendedName>
        <fullName evidence="4">Only prolin and serin are matching in the corresponding protein</fullName>
    </recommendedName>
</protein>
<evidence type="ECO:0008006" key="4">
    <source>
        <dbReference type="Google" id="ProtNLM"/>
    </source>
</evidence>
<organism evidence="2 3">
    <name type="scientific">Cladorrhinum samala</name>
    <dbReference type="NCBI Taxonomy" id="585594"/>
    <lineage>
        <taxon>Eukaryota</taxon>
        <taxon>Fungi</taxon>
        <taxon>Dikarya</taxon>
        <taxon>Ascomycota</taxon>
        <taxon>Pezizomycotina</taxon>
        <taxon>Sordariomycetes</taxon>
        <taxon>Sordariomycetidae</taxon>
        <taxon>Sordariales</taxon>
        <taxon>Podosporaceae</taxon>
        <taxon>Cladorrhinum</taxon>
    </lineage>
</organism>
<dbReference type="EMBL" id="MU864985">
    <property type="protein sequence ID" value="KAK4461710.1"/>
    <property type="molecule type" value="Genomic_DNA"/>
</dbReference>
<feature type="region of interest" description="Disordered" evidence="1">
    <location>
        <begin position="1"/>
        <end position="116"/>
    </location>
</feature>
<evidence type="ECO:0000313" key="2">
    <source>
        <dbReference type="EMBL" id="KAK4461710.1"/>
    </source>
</evidence>
<accession>A0AAV9HLT0</accession>
<comment type="caution">
    <text evidence="2">The sequence shown here is derived from an EMBL/GenBank/DDBJ whole genome shotgun (WGS) entry which is preliminary data.</text>
</comment>